<evidence type="ECO:0000256" key="6">
    <source>
        <dbReference type="SAM" id="Phobius"/>
    </source>
</evidence>
<accession>A0A2T0Z4Z3</accession>
<comment type="caution">
    <text evidence="8">The sequence shown here is derived from an EMBL/GenBank/DDBJ whole genome shotgun (WGS) entry which is preliminary data.</text>
</comment>
<feature type="transmembrane region" description="Helical" evidence="6">
    <location>
        <begin position="254"/>
        <end position="276"/>
    </location>
</feature>
<dbReference type="GO" id="GO:0005886">
    <property type="term" value="C:plasma membrane"/>
    <property type="evidence" value="ECO:0007669"/>
    <property type="project" value="UniProtKB-SubCell"/>
</dbReference>
<sequence>MPAERLGGDFRLVPAAGLAWICTIITNSTSRAFGWWAFAIAAVASAVAGAAMFAPKRWLLGVRDWWVLPVLLAGAAALAALTVGLIRQSEALSSPLREAALHGRYVEVEGAVATDPRVYRNQPSGTPPRMVVTVDVSVLETGHTRYRLDGQVVVIGSAKPWLGKLPGQKVVLSGMLSLPLRGGVDAMMSERGPPRFVGQASIVQRVAGTIRTDLAASSQRALAPDAAAVLTALVDGDVSEINPIIDAQFKQTGLSHLMAVSGANVAIITGAGLWLARRTRLPFMAQIGFAACLLIAFVLVARPEPSVLRAAAMGVVTLIALASGRPRAAIPALAAAVIVLLFVAPSLATAAGFALSVVATGGIVIFSPPWTARLSRYMPKPLAMAVAVAASAGLATAPIIVTLYPMLNLVSIPANLLAAPVVAPATILGVIAAVSATWWPALADACCWLAGFSVRWLIGVADRASAIPEARIDWPAGLTGAGLLVGCFIATAVVARATRSRPGIRAAVAGIVVGGLVVSIPIRAAIRPWPPTDWLVVACDVGQGDAVVIHTGDGSAIVVDTGPESVSIDRCLTELGIDSMPMILLSHLHEDHIGGLEGAVRGRSVAEIDVSPLHDPISASQRVDSIATKLGVPVRDAVRGEQRYVSDVRITVIGPVQRETDTHSDPNNNSVLVRVDVRGFSFLLPGDAEIEEQTDIIGEPALLDVDVLKVPHHGSAYQLKDFFAATTAQIALVSVGAGNTYGHPSPLTMATLASLGMDSYRTDLQGDLAVTVVGGKLEVVTHEPVVPPT</sequence>
<feature type="transmembrane region" description="Helical" evidence="6">
    <location>
        <begin position="306"/>
        <end position="322"/>
    </location>
</feature>
<dbReference type="EMBL" id="PVUE01000028">
    <property type="protein sequence ID" value="PRZ31403.1"/>
    <property type="molecule type" value="Genomic_DNA"/>
</dbReference>
<evidence type="ECO:0000256" key="2">
    <source>
        <dbReference type="ARBA" id="ARBA00022475"/>
    </source>
</evidence>
<name>A0A2T0Z4Z3_9ACTN</name>
<dbReference type="AlphaFoldDB" id="A0A2T0Z4Z3"/>
<feature type="transmembrane region" description="Helical" evidence="6">
    <location>
        <begin position="283"/>
        <end position="300"/>
    </location>
</feature>
<evidence type="ECO:0000256" key="4">
    <source>
        <dbReference type="ARBA" id="ARBA00022989"/>
    </source>
</evidence>
<dbReference type="Gene3D" id="3.60.15.10">
    <property type="entry name" value="Ribonuclease Z/Hydroxyacylglutathione hydrolase-like"/>
    <property type="match status" value="1"/>
</dbReference>
<dbReference type="RefSeq" id="WP_106351038.1">
    <property type="nucleotide sequence ID" value="NZ_PVUE01000028.1"/>
</dbReference>
<evidence type="ECO:0000256" key="3">
    <source>
        <dbReference type="ARBA" id="ARBA00022692"/>
    </source>
</evidence>
<feature type="transmembrane region" description="Helical" evidence="6">
    <location>
        <begin position="416"/>
        <end position="434"/>
    </location>
</feature>
<evidence type="ECO:0000313" key="8">
    <source>
        <dbReference type="EMBL" id="PRZ31403.1"/>
    </source>
</evidence>
<dbReference type="InterPro" id="IPR001279">
    <property type="entry name" value="Metallo-B-lactamas"/>
</dbReference>
<feature type="transmembrane region" description="Helical" evidence="6">
    <location>
        <begin position="329"/>
        <end position="347"/>
    </location>
</feature>
<comment type="subcellular location">
    <subcellularLocation>
        <location evidence="1">Cell membrane</location>
        <topology evidence="1">Multi-pass membrane protein</topology>
    </subcellularLocation>
</comment>
<dbReference type="CDD" id="cd07731">
    <property type="entry name" value="ComA-like_MBL-fold"/>
    <property type="match status" value="1"/>
</dbReference>
<dbReference type="PANTHER" id="PTHR30619">
    <property type="entry name" value="DNA INTERNALIZATION/COMPETENCE PROTEIN COMEC/REC2"/>
    <property type="match status" value="1"/>
</dbReference>
<dbReference type="InterPro" id="IPR035681">
    <property type="entry name" value="ComA-like_MBL"/>
</dbReference>
<dbReference type="Pfam" id="PF00753">
    <property type="entry name" value="Lactamase_B"/>
    <property type="match status" value="1"/>
</dbReference>
<feature type="transmembrane region" description="Helical" evidence="6">
    <location>
        <begin position="35"/>
        <end position="54"/>
    </location>
</feature>
<evidence type="ECO:0000259" key="7">
    <source>
        <dbReference type="SMART" id="SM00849"/>
    </source>
</evidence>
<keyword evidence="4 6" id="KW-1133">Transmembrane helix</keyword>
<feature type="transmembrane region" description="Helical" evidence="6">
    <location>
        <begin position="66"/>
        <end position="86"/>
    </location>
</feature>
<dbReference type="SUPFAM" id="SSF56281">
    <property type="entry name" value="Metallo-hydrolase/oxidoreductase"/>
    <property type="match status" value="1"/>
</dbReference>
<keyword evidence="2" id="KW-1003">Cell membrane</keyword>
<keyword evidence="5 6" id="KW-0472">Membrane</keyword>
<feature type="transmembrane region" description="Helical" evidence="6">
    <location>
        <begin position="507"/>
        <end position="526"/>
    </location>
</feature>
<proteinExistence type="predicted"/>
<feature type="domain" description="Metallo-beta-lactamase" evidence="7">
    <location>
        <begin position="543"/>
        <end position="738"/>
    </location>
</feature>
<gene>
    <name evidence="8" type="ORF">CLV47_12841</name>
</gene>
<keyword evidence="9" id="KW-1185">Reference proteome</keyword>
<feature type="transmembrane region" description="Helical" evidence="6">
    <location>
        <begin position="382"/>
        <end position="404"/>
    </location>
</feature>
<evidence type="ECO:0000256" key="5">
    <source>
        <dbReference type="ARBA" id="ARBA00023136"/>
    </source>
</evidence>
<dbReference type="InterPro" id="IPR052159">
    <property type="entry name" value="Competence_DNA_uptake"/>
</dbReference>
<dbReference type="Proteomes" id="UP000237752">
    <property type="component" value="Unassembled WGS sequence"/>
</dbReference>
<evidence type="ECO:0000313" key="9">
    <source>
        <dbReference type="Proteomes" id="UP000237752"/>
    </source>
</evidence>
<feature type="transmembrane region" description="Helical" evidence="6">
    <location>
        <begin position="478"/>
        <end position="495"/>
    </location>
</feature>
<organism evidence="8 9">
    <name type="scientific">Antricoccus suffuscus</name>
    <dbReference type="NCBI Taxonomy" id="1629062"/>
    <lineage>
        <taxon>Bacteria</taxon>
        <taxon>Bacillati</taxon>
        <taxon>Actinomycetota</taxon>
        <taxon>Actinomycetes</taxon>
        <taxon>Geodermatophilales</taxon>
        <taxon>Antricoccaceae</taxon>
        <taxon>Antricoccus</taxon>
    </lineage>
</organism>
<feature type="transmembrane region" description="Helical" evidence="6">
    <location>
        <begin position="353"/>
        <end position="370"/>
    </location>
</feature>
<reference evidence="8 9" key="1">
    <citation type="submission" date="2018-03" db="EMBL/GenBank/DDBJ databases">
        <title>Genomic Encyclopedia of Archaeal and Bacterial Type Strains, Phase II (KMG-II): from individual species to whole genera.</title>
        <authorList>
            <person name="Goeker M."/>
        </authorList>
    </citation>
    <scope>NUCLEOTIDE SEQUENCE [LARGE SCALE GENOMIC DNA]</scope>
    <source>
        <strain evidence="8 9">DSM 100065</strain>
    </source>
</reference>
<dbReference type="PANTHER" id="PTHR30619:SF1">
    <property type="entry name" value="RECOMBINATION PROTEIN 2"/>
    <property type="match status" value="1"/>
</dbReference>
<evidence type="ECO:0000256" key="1">
    <source>
        <dbReference type="ARBA" id="ARBA00004651"/>
    </source>
</evidence>
<dbReference type="InterPro" id="IPR004477">
    <property type="entry name" value="ComEC_N"/>
</dbReference>
<protein>
    <submittedName>
        <fullName evidence="8">Competence protein ComEC</fullName>
    </submittedName>
</protein>
<dbReference type="SMART" id="SM00849">
    <property type="entry name" value="Lactamase_B"/>
    <property type="match status" value="1"/>
</dbReference>
<dbReference type="Pfam" id="PF03772">
    <property type="entry name" value="Competence"/>
    <property type="match status" value="1"/>
</dbReference>
<keyword evidence="3 6" id="KW-0812">Transmembrane</keyword>
<dbReference type="NCBIfam" id="TIGR00360">
    <property type="entry name" value="ComEC_N-term"/>
    <property type="match status" value="1"/>
</dbReference>
<dbReference type="InterPro" id="IPR036866">
    <property type="entry name" value="RibonucZ/Hydroxyglut_hydro"/>
</dbReference>
<dbReference type="OrthoDB" id="7177610at2"/>